<evidence type="ECO:0000256" key="2">
    <source>
        <dbReference type="ARBA" id="ARBA00023186"/>
    </source>
</evidence>
<dbReference type="SMART" id="SM00833">
    <property type="entry name" value="CobW_C"/>
    <property type="match status" value="1"/>
</dbReference>
<reference evidence="4 5" key="1">
    <citation type="journal article" date="2012" name="J. Bacteriol.">
        <title>Genome Sequence of the Antarctic Psychrophile Bacterium Planococcus antarcticus DSM 14505.</title>
        <authorList>
            <person name="Margolles A."/>
            <person name="Gueimonde M."/>
            <person name="Sanchez B."/>
        </authorList>
    </citation>
    <scope>NUCLEOTIDE SEQUENCE [LARGE SCALE GENOMIC DNA]</scope>
    <source>
        <strain evidence="4 5">DSM 14505</strain>
    </source>
</reference>
<name>A0AA87IIQ5_9BACL</name>
<sequence>MPGYHEHQPETEEYGITSFVYNRKLPFHSERFYQLMYTLRKNVVRVKGIAWCATRNNLALSVSQAGPSISIEPVSYWVACLQEWEQK</sequence>
<dbReference type="Pfam" id="PF07683">
    <property type="entry name" value="CobW_C"/>
    <property type="match status" value="1"/>
</dbReference>
<evidence type="ECO:0000256" key="1">
    <source>
        <dbReference type="ARBA" id="ARBA00022741"/>
    </source>
</evidence>
<keyword evidence="1" id="KW-0547">Nucleotide-binding</keyword>
<dbReference type="InterPro" id="IPR051927">
    <property type="entry name" value="Zn_Chap_cDPG_Synth"/>
</dbReference>
<proteinExistence type="predicted"/>
<protein>
    <submittedName>
        <fullName evidence="4">Cobalamin synthesis protein P47K</fullName>
    </submittedName>
</protein>
<accession>A0AA87IIQ5</accession>
<keyword evidence="2" id="KW-0143">Chaperone</keyword>
<evidence type="ECO:0000259" key="3">
    <source>
        <dbReference type="SMART" id="SM00833"/>
    </source>
</evidence>
<evidence type="ECO:0000313" key="5">
    <source>
        <dbReference type="Proteomes" id="UP000004725"/>
    </source>
</evidence>
<comment type="caution">
    <text evidence="4">The sequence shown here is derived from an EMBL/GenBank/DDBJ whole genome shotgun (WGS) entry which is preliminary data.</text>
</comment>
<evidence type="ECO:0000313" key="4">
    <source>
        <dbReference type="EMBL" id="EIM05424.1"/>
    </source>
</evidence>
<feature type="domain" description="CobW C-terminal" evidence="3">
    <location>
        <begin position="16"/>
        <end position="85"/>
    </location>
</feature>
<dbReference type="GO" id="GO:0000166">
    <property type="term" value="F:nucleotide binding"/>
    <property type="evidence" value="ECO:0007669"/>
    <property type="project" value="UniProtKB-KW"/>
</dbReference>
<dbReference type="PANTHER" id="PTHR43603:SF3">
    <property type="entry name" value="ZINC CHAPERONE YCIC"/>
    <property type="match status" value="1"/>
</dbReference>
<dbReference type="PANTHER" id="PTHR43603">
    <property type="entry name" value="COBW DOMAIN-CONTAINING PROTEIN DDB_G0274527"/>
    <property type="match status" value="1"/>
</dbReference>
<dbReference type="EMBL" id="AJYB01000073">
    <property type="protein sequence ID" value="EIM05424.1"/>
    <property type="molecule type" value="Genomic_DNA"/>
</dbReference>
<organism evidence="4 5">
    <name type="scientific">Planococcus antarcticus DSM 14505</name>
    <dbReference type="NCBI Taxonomy" id="1185653"/>
    <lineage>
        <taxon>Bacteria</taxon>
        <taxon>Bacillati</taxon>
        <taxon>Bacillota</taxon>
        <taxon>Bacilli</taxon>
        <taxon>Bacillales</taxon>
        <taxon>Caryophanaceae</taxon>
        <taxon>Planococcus</taxon>
    </lineage>
</organism>
<dbReference type="Proteomes" id="UP000004725">
    <property type="component" value="Unassembled WGS sequence"/>
</dbReference>
<gene>
    <name evidence="4" type="ORF">A1A1_16248</name>
</gene>
<dbReference type="AlphaFoldDB" id="A0AA87IIQ5"/>
<dbReference type="SUPFAM" id="SSF90002">
    <property type="entry name" value="Hypothetical protein YjiA, C-terminal domain"/>
    <property type="match status" value="1"/>
</dbReference>
<dbReference type="InterPro" id="IPR036627">
    <property type="entry name" value="CobW-likC_sf"/>
</dbReference>
<dbReference type="InterPro" id="IPR011629">
    <property type="entry name" value="CobW-like_C"/>
</dbReference>
<dbReference type="Gene3D" id="3.30.1220.10">
    <property type="entry name" value="CobW-like, C-terminal domain"/>
    <property type="match status" value="1"/>
</dbReference>